<feature type="transmembrane region" description="Helical" evidence="1">
    <location>
        <begin position="98"/>
        <end position="119"/>
    </location>
</feature>
<name>A0A8J8P6Q9_HALGN</name>
<dbReference type="AlphaFoldDB" id="A0A8J8P6Q9"/>
<accession>A0A8J8P6Q9</accession>
<keyword evidence="1" id="KW-0812">Transmembrane</keyword>
<gene>
    <name evidence="2" type="ORF">FGO68_gene15002</name>
</gene>
<keyword evidence="1" id="KW-0472">Membrane</keyword>
<reference evidence="2" key="1">
    <citation type="submission" date="2019-06" db="EMBL/GenBank/DDBJ databases">
        <authorList>
            <person name="Zheng W."/>
        </authorList>
    </citation>
    <scope>NUCLEOTIDE SEQUENCE</scope>
    <source>
        <strain evidence="2">QDHG01</strain>
    </source>
</reference>
<keyword evidence="3" id="KW-1185">Reference proteome</keyword>
<keyword evidence="1" id="KW-1133">Transmembrane helix</keyword>
<sequence>MYAIIIYYVCFKMFYYRHALVDLSKISSCPLIHKLFFNCFPFSPQICIAISPSIKICIKVNLFVDFRVCVDLGFSIEHVYGLVQSLLKLFFLFQKGRFLIQLFFNVFLSLLQFVLLGYFHAQFNRRSAKWWAFRQILNNTHCVPLSKQGSFDGKGGWCSYLGQKFLNMSRVQLDVLLSFVKRRRVEALLFLHGVRDFLLFLI</sequence>
<evidence type="ECO:0000313" key="2">
    <source>
        <dbReference type="EMBL" id="TNV86531.1"/>
    </source>
</evidence>
<comment type="caution">
    <text evidence="2">The sequence shown here is derived from an EMBL/GenBank/DDBJ whole genome shotgun (WGS) entry which is preliminary data.</text>
</comment>
<dbReference type="EMBL" id="RRYP01001010">
    <property type="protein sequence ID" value="TNV86531.1"/>
    <property type="molecule type" value="Genomic_DNA"/>
</dbReference>
<evidence type="ECO:0000256" key="1">
    <source>
        <dbReference type="SAM" id="Phobius"/>
    </source>
</evidence>
<evidence type="ECO:0000313" key="3">
    <source>
        <dbReference type="Proteomes" id="UP000785679"/>
    </source>
</evidence>
<organism evidence="2 3">
    <name type="scientific">Halteria grandinella</name>
    <dbReference type="NCBI Taxonomy" id="5974"/>
    <lineage>
        <taxon>Eukaryota</taxon>
        <taxon>Sar</taxon>
        <taxon>Alveolata</taxon>
        <taxon>Ciliophora</taxon>
        <taxon>Intramacronucleata</taxon>
        <taxon>Spirotrichea</taxon>
        <taxon>Stichotrichia</taxon>
        <taxon>Sporadotrichida</taxon>
        <taxon>Halteriidae</taxon>
        <taxon>Halteria</taxon>
    </lineage>
</organism>
<protein>
    <submittedName>
        <fullName evidence="2">Uncharacterized protein</fullName>
    </submittedName>
</protein>
<dbReference type="Proteomes" id="UP000785679">
    <property type="component" value="Unassembled WGS sequence"/>
</dbReference>
<proteinExistence type="predicted"/>